<evidence type="ECO:0000313" key="4">
    <source>
        <dbReference type="Proteomes" id="UP001586593"/>
    </source>
</evidence>
<sequence>MDWTRLPLLAHAVVEAAAAVSFLLAPESQLPAAFRAGTHGKKADAREREARAALLLILRSYGGLLLSSAILAAFFGVPSSRVVDDAASARVVSLCLAVYHPWPVWRACGRLRSKDGPPDQRGRVPVRRDGKTAAESENRERPVLGGPAVHLVLHVSLFVGLLLSAWSLSYAQ</sequence>
<dbReference type="Proteomes" id="UP001586593">
    <property type="component" value="Unassembled WGS sequence"/>
</dbReference>
<proteinExistence type="predicted"/>
<feature type="region of interest" description="Disordered" evidence="1">
    <location>
        <begin position="115"/>
        <end position="139"/>
    </location>
</feature>
<gene>
    <name evidence="3" type="ORF">VTK73DRAFT_4760</name>
</gene>
<feature type="transmembrane region" description="Helical" evidence="2">
    <location>
        <begin position="148"/>
        <end position="168"/>
    </location>
</feature>
<dbReference type="EMBL" id="JAZHXJ010002688">
    <property type="protein sequence ID" value="KAL1837211.1"/>
    <property type="molecule type" value="Genomic_DNA"/>
</dbReference>
<comment type="caution">
    <text evidence="3">The sequence shown here is derived from an EMBL/GenBank/DDBJ whole genome shotgun (WGS) entry which is preliminary data.</text>
</comment>
<keyword evidence="2" id="KW-0812">Transmembrane</keyword>
<evidence type="ECO:0000313" key="3">
    <source>
        <dbReference type="EMBL" id="KAL1837211.1"/>
    </source>
</evidence>
<keyword evidence="2" id="KW-1133">Transmembrane helix</keyword>
<accession>A0ABR3V713</accession>
<keyword evidence="4" id="KW-1185">Reference proteome</keyword>
<feature type="transmembrane region" description="Helical" evidence="2">
    <location>
        <begin position="52"/>
        <end position="75"/>
    </location>
</feature>
<reference evidence="3 4" key="1">
    <citation type="journal article" date="2024" name="Commun. Biol.">
        <title>Comparative genomic analysis of thermophilic fungi reveals convergent evolutionary adaptations and gene losses.</title>
        <authorList>
            <person name="Steindorff A.S."/>
            <person name="Aguilar-Pontes M.V."/>
            <person name="Robinson A.J."/>
            <person name="Andreopoulos B."/>
            <person name="LaButti K."/>
            <person name="Kuo A."/>
            <person name="Mondo S."/>
            <person name="Riley R."/>
            <person name="Otillar R."/>
            <person name="Haridas S."/>
            <person name="Lipzen A."/>
            <person name="Grimwood J."/>
            <person name="Schmutz J."/>
            <person name="Clum A."/>
            <person name="Reid I.D."/>
            <person name="Moisan M.C."/>
            <person name="Butler G."/>
            <person name="Nguyen T.T.M."/>
            <person name="Dewar K."/>
            <person name="Conant G."/>
            <person name="Drula E."/>
            <person name="Henrissat B."/>
            <person name="Hansel C."/>
            <person name="Singer S."/>
            <person name="Hutchinson M.I."/>
            <person name="de Vries R.P."/>
            <person name="Natvig D.O."/>
            <person name="Powell A.J."/>
            <person name="Tsang A."/>
            <person name="Grigoriev I.V."/>
        </authorList>
    </citation>
    <scope>NUCLEOTIDE SEQUENCE [LARGE SCALE GENOMIC DNA]</scope>
    <source>
        <strain evidence="3 4">ATCC 24622</strain>
    </source>
</reference>
<name>A0ABR3V713_9PEZI</name>
<organism evidence="3 4">
    <name type="scientific">Phialemonium thermophilum</name>
    <dbReference type="NCBI Taxonomy" id="223376"/>
    <lineage>
        <taxon>Eukaryota</taxon>
        <taxon>Fungi</taxon>
        <taxon>Dikarya</taxon>
        <taxon>Ascomycota</taxon>
        <taxon>Pezizomycotina</taxon>
        <taxon>Sordariomycetes</taxon>
        <taxon>Sordariomycetidae</taxon>
        <taxon>Cephalothecales</taxon>
        <taxon>Cephalothecaceae</taxon>
        <taxon>Phialemonium</taxon>
    </lineage>
</organism>
<protein>
    <submittedName>
        <fullName evidence="3">Uncharacterized protein</fullName>
    </submittedName>
</protein>
<evidence type="ECO:0000256" key="1">
    <source>
        <dbReference type="SAM" id="MobiDB-lite"/>
    </source>
</evidence>
<evidence type="ECO:0000256" key="2">
    <source>
        <dbReference type="SAM" id="Phobius"/>
    </source>
</evidence>
<keyword evidence="2" id="KW-0472">Membrane</keyword>